<gene>
    <name evidence="1" type="ORF">B0H94_1183</name>
</gene>
<proteinExistence type="predicted"/>
<dbReference type="RefSeq" id="WP_106589868.1">
    <property type="nucleotide sequence ID" value="NZ_PYAV01000018.1"/>
</dbReference>
<accession>A0A2P8H665</accession>
<comment type="caution">
    <text evidence="1">The sequence shown here is derived from an EMBL/GenBank/DDBJ whole genome shotgun (WGS) entry which is preliminary data.</text>
</comment>
<name>A0A2P8H665_9BACI</name>
<dbReference type="GO" id="GO:0003677">
    <property type="term" value="F:DNA binding"/>
    <property type="evidence" value="ECO:0007669"/>
    <property type="project" value="InterPro"/>
</dbReference>
<sequence length="149" mass="16980">MRKDLTGRKFGSLSVVELAQPDENNDRKWICKCDCGNITHVYGYSLNHGHYKSCGCQHAAKRDAGLKQHINADTTFGTRKSALTSKLHKKNKSGHKGVRWVEARRKWQANIGYQGRQINLGYFNDKESAIIARKAAEEKYHKPHLEDDV</sequence>
<dbReference type="SUPFAM" id="SSF54171">
    <property type="entry name" value="DNA-binding domain"/>
    <property type="match status" value="1"/>
</dbReference>
<dbReference type="Proteomes" id="UP000242310">
    <property type="component" value="Unassembled WGS sequence"/>
</dbReference>
<dbReference type="OrthoDB" id="552713at2"/>
<organism evidence="1 2">
    <name type="scientific">Salsuginibacillus halophilus</name>
    <dbReference type="NCBI Taxonomy" id="517424"/>
    <lineage>
        <taxon>Bacteria</taxon>
        <taxon>Bacillati</taxon>
        <taxon>Bacillota</taxon>
        <taxon>Bacilli</taxon>
        <taxon>Bacillales</taxon>
        <taxon>Bacillaceae</taxon>
        <taxon>Salsuginibacillus</taxon>
    </lineage>
</organism>
<reference evidence="1 2" key="1">
    <citation type="submission" date="2018-03" db="EMBL/GenBank/DDBJ databases">
        <title>Genomic Encyclopedia of Type Strains, Phase III (KMG-III): the genomes of soil and plant-associated and newly described type strains.</title>
        <authorList>
            <person name="Whitman W."/>
        </authorList>
    </citation>
    <scope>NUCLEOTIDE SEQUENCE [LARGE SCALE GENOMIC DNA]</scope>
    <source>
        <strain evidence="1 2">CGMCC 1.07653</strain>
    </source>
</reference>
<dbReference type="InterPro" id="IPR016177">
    <property type="entry name" value="DNA-bd_dom_sf"/>
</dbReference>
<evidence type="ECO:0000313" key="2">
    <source>
        <dbReference type="Proteomes" id="UP000242310"/>
    </source>
</evidence>
<evidence type="ECO:0008006" key="3">
    <source>
        <dbReference type="Google" id="ProtNLM"/>
    </source>
</evidence>
<keyword evidence="2" id="KW-1185">Reference proteome</keyword>
<protein>
    <recommendedName>
        <fullName evidence="3">AP2 domain-containing protein</fullName>
    </recommendedName>
</protein>
<dbReference type="EMBL" id="PYAV01000018">
    <property type="protein sequence ID" value="PSL41690.1"/>
    <property type="molecule type" value="Genomic_DNA"/>
</dbReference>
<dbReference type="AlphaFoldDB" id="A0A2P8H665"/>
<evidence type="ECO:0000313" key="1">
    <source>
        <dbReference type="EMBL" id="PSL41690.1"/>
    </source>
</evidence>